<feature type="domain" description="RNA polymerase sigma factor 70 region 4 type 2" evidence="9">
    <location>
        <begin position="160"/>
        <end position="196"/>
    </location>
</feature>
<keyword evidence="11" id="KW-1185">Reference proteome</keyword>
<evidence type="ECO:0000256" key="2">
    <source>
        <dbReference type="ARBA" id="ARBA00021245"/>
    </source>
</evidence>
<dbReference type="NCBIfam" id="TIGR02937">
    <property type="entry name" value="sigma70-ECF"/>
    <property type="match status" value="1"/>
</dbReference>
<dbReference type="InterPro" id="IPR013325">
    <property type="entry name" value="RNA_pol_sigma_r2"/>
</dbReference>
<dbReference type="Pfam" id="PF08281">
    <property type="entry name" value="Sigma70_r4_2"/>
    <property type="match status" value="1"/>
</dbReference>
<evidence type="ECO:0000256" key="7">
    <source>
        <dbReference type="ARBA" id="ARBA00024701"/>
    </source>
</evidence>
<dbReference type="InterPro" id="IPR036388">
    <property type="entry name" value="WH-like_DNA-bd_sf"/>
</dbReference>
<evidence type="ECO:0000313" key="10">
    <source>
        <dbReference type="EMBL" id="AVM42630.1"/>
    </source>
</evidence>
<evidence type="ECO:0000259" key="8">
    <source>
        <dbReference type="Pfam" id="PF04542"/>
    </source>
</evidence>
<dbReference type="GO" id="GO:0003677">
    <property type="term" value="F:DNA binding"/>
    <property type="evidence" value="ECO:0007669"/>
    <property type="project" value="UniProtKB-KW"/>
</dbReference>
<keyword evidence="3" id="KW-0805">Transcription regulation</keyword>
<dbReference type="InterPro" id="IPR016032">
    <property type="entry name" value="Sig_transdc_resp-reg_C-effctor"/>
</dbReference>
<keyword evidence="4" id="KW-0731">Sigma factor</keyword>
<dbReference type="PANTHER" id="PTHR43133">
    <property type="entry name" value="RNA POLYMERASE ECF-TYPE SIGMA FACTO"/>
    <property type="match status" value="1"/>
</dbReference>
<sequence>MISGEKGNNSDFNNLSNKNDEELIELAKLGEDKYLEILLERYKPLILSLANRYFIRGQDRDDVIQEAMIALFKSIQAFDAEKQTSFAAFVKTTTQNHMIDSIRKSEAKNNRVLSDAVSIENMKFFIEDEQAEDFGIHEEELQDLLSNESFKANFSDLEWQVLNLRLFKLSYNDIAKELDVKEKVVDNALQRIKQKLKKIFED</sequence>
<gene>
    <name evidence="10" type="ORF">C5Q98_05125</name>
</gene>
<proteinExistence type="inferred from homology"/>
<dbReference type="GO" id="GO:0016987">
    <property type="term" value="F:sigma factor activity"/>
    <property type="evidence" value="ECO:0007669"/>
    <property type="project" value="UniProtKB-KW"/>
</dbReference>
<dbReference type="Proteomes" id="UP000237947">
    <property type="component" value="Chromosome"/>
</dbReference>
<evidence type="ECO:0000256" key="3">
    <source>
        <dbReference type="ARBA" id="ARBA00023015"/>
    </source>
</evidence>
<dbReference type="RefSeq" id="WP_106012584.1">
    <property type="nucleotide sequence ID" value="NZ_CP027226.1"/>
</dbReference>
<dbReference type="InterPro" id="IPR014284">
    <property type="entry name" value="RNA_pol_sigma-70_dom"/>
</dbReference>
<dbReference type="EMBL" id="CP027226">
    <property type="protein sequence ID" value="AVM42630.1"/>
    <property type="molecule type" value="Genomic_DNA"/>
</dbReference>
<dbReference type="OrthoDB" id="9783788at2"/>
<organism evidence="10 11">
    <name type="scientific">Fastidiosipila sanguinis</name>
    <dbReference type="NCBI Taxonomy" id="236753"/>
    <lineage>
        <taxon>Bacteria</taxon>
        <taxon>Bacillati</taxon>
        <taxon>Bacillota</taxon>
        <taxon>Clostridia</taxon>
        <taxon>Eubacteriales</taxon>
        <taxon>Oscillospiraceae</taxon>
        <taxon>Fastidiosipila</taxon>
    </lineage>
</organism>
<keyword evidence="6" id="KW-0804">Transcription</keyword>
<dbReference type="InterPro" id="IPR039425">
    <property type="entry name" value="RNA_pol_sigma-70-like"/>
</dbReference>
<dbReference type="SUPFAM" id="SSF88946">
    <property type="entry name" value="Sigma2 domain of RNA polymerase sigma factors"/>
    <property type="match status" value="1"/>
</dbReference>
<comment type="function">
    <text evidence="7">Sigma factors are initiation factors that promote the attachment of RNA polymerase to specific initiation sites and are then released. Sigma-S contributes to the protection against external stress, thus playing a role in cellular fitness and survival.</text>
</comment>
<dbReference type="Gene3D" id="1.10.1740.10">
    <property type="match status" value="1"/>
</dbReference>
<dbReference type="InterPro" id="IPR013249">
    <property type="entry name" value="RNA_pol_sigma70_r4_t2"/>
</dbReference>
<dbReference type="Gene3D" id="1.10.10.10">
    <property type="entry name" value="Winged helix-like DNA-binding domain superfamily/Winged helix DNA-binding domain"/>
    <property type="match status" value="1"/>
</dbReference>
<dbReference type="KEGG" id="fsa:C5Q98_05125"/>
<evidence type="ECO:0000256" key="5">
    <source>
        <dbReference type="ARBA" id="ARBA00023125"/>
    </source>
</evidence>
<comment type="similarity">
    <text evidence="1">Belongs to the sigma-70 factor family.</text>
</comment>
<dbReference type="GO" id="GO:0006352">
    <property type="term" value="P:DNA-templated transcription initiation"/>
    <property type="evidence" value="ECO:0007669"/>
    <property type="project" value="InterPro"/>
</dbReference>
<evidence type="ECO:0000313" key="11">
    <source>
        <dbReference type="Proteomes" id="UP000237947"/>
    </source>
</evidence>
<dbReference type="PANTHER" id="PTHR43133:SF8">
    <property type="entry name" value="RNA POLYMERASE SIGMA FACTOR HI_1459-RELATED"/>
    <property type="match status" value="1"/>
</dbReference>
<reference evidence="11" key="1">
    <citation type="submission" date="2018-02" db="EMBL/GenBank/DDBJ databases">
        <authorList>
            <person name="Holder M.E."/>
            <person name="Ajami N.J."/>
            <person name="Petrosino J.F."/>
        </authorList>
    </citation>
    <scope>NUCLEOTIDE SEQUENCE [LARGE SCALE GENOMIC DNA]</scope>
    <source>
        <strain evidence="11">CCUG 47711</strain>
    </source>
</reference>
<evidence type="ECO:0000256" key="1">
    <source>
        <dbReference type="ARBA" id="ARBA00007788"/>
    </source>
</evidence>
<feature type="domain" description="RNA polymerase sigma-70 region 2" evidence="8">
    <location>
        <begin position="38"/>
        <end position="105"/>
    </location>
</feature>
<dbReference type="AlphaFoldDB" id="A0A2S0KNL6"/>
<evidence type="ECO:0000256" key="6">
    <source>
        <dbReference type="ARBA" id="ARBA00023163"/>
    </source>
</evidence>
<evidence type="ECO:0000256" key="4">
    <source>
        <dbReference type="ARBA" id="ARBA00023082"/>
    </source>
</evidence>
<keyword evidence="5" id="KW-0238">DNA-binding</keyword>
<dbReference type="InterPro" id="IPR007627">
    <property type="entry name" value="RNA_pol_sigma70_r2"/>
</dbReference>
<name>A0A2S0KNL6_9FIRM</name>
<dbReference type="Pfam" id="PF04542">
    <property type="entry name" value="Sigma70_r2"/>
    <property type="match status" value="1"/>
</dbReference>
<evidence type="ECO:0000259" key="9">
    <source>
        <dbReference type="Pfam" id="PF08281"/>
    </source>
</evidence>
<dbReference type="SUPFAM" id="SSF46894">
    <property type="entry name" value="C-terminal effector domain of the bipartite response regulators"/>
    <property type="match status" value="1"/>
</dbReference>
<accession>A0A2S0KNL6</accession>
<protein>
    <recommendedName>
        <fullName evidence="2">RNA polymerase sigma factor SigS</fullName>
    </recommendedName>
</protein>